<dbReference type="Pfam" id="PF00583">
    <property type="entry name" value="Acetyltransf_1"/>
    <property type="match status" value="1"/>
</dbReference>
<keyword evidence="3" id="KW-1185">Reference proteome</keyword>
<evidence type="ECO:0000313" key="3">
    <source>
        <dbReference type="Proteomes" id="UP000078534"/>
    </source>
</evidence>
<dbReference type="RefSeq" id="WP_066336193.1">
    <property type="nucleotide sequence ID" value="NZ_LWSG01000031.1"/>
</dbReference>
<gene>
    <name evidence="2" type="ORF">A6K24_25635</name>
</gene>
<comment type="caution">
    <text evidence="2">The sequence shown here is derived from an EMBL/GenBank/DDBJ whole genome shotgun (WGS) entry which is preliminary data.</text>
</comment>
<proteinExistence type="predicted"/>
<feature type="domain" description="N-acetyltransferase" evidence="1">
    <location>
        <begin position="8"/>
        <end position="174"/>
    </location>
</feature>
<dbReference type="AlphaFoldDB" id="A0A179STM0"/>
<dbReference type="Proteomes" id="UP000078534">
    <property type="component" value="Unassembled WGS sequence"/>
</dbReference>
<dbReference type="CDD" id="cd04301">
    <property type="entry name" value="NAT_SF"/>
    <property type="match status" value="1"/>
</dbReference>
<dbReference type="GO" id="GO:0016747">
    <property type="term" value="F:acyltransferase activity, transferring groups other than amino-acyl groups"/>
    <property type="evidence" value="ECO:0007669"/>
    <property type="project" value="InterPro"/>
</dbReference>
<dbReference type="InterPro" id="IPR000182">
    <property type="entry name" value="GNAT_dom"/>
</dbReference>
<dbReference type="SUPFAM" id="SSF55729">
    <property type="entry name" value="Acyl-CoA N-acyltransferases (Nat)"/>
    <property type="match status" value="1"/>
</dbReference>
<accession>A0A179STM0</accession>
<dbReference type="InterPro" id="IPR016181">
    <property type="entry name" value="Acyl_CoA_acyltransferase"/>
</dbReference>
<dbReference type="OrthoDB" id="5319888at2"/>
<dbReference type="STRING" id="152268.A6K24_25635"/>
<name>A0A179STM0_9BACI</name>
<dbReference type="Gene3D" id="3.40.630.30">
    <property type="match status" value="1"/>
</dbReference>
<dbReference type="EMBL" id="LWSG01000031">
    <property type="protein sequence ID" value="OAS84219.1"/>
    <property type="molecule type" value="Genomic_DNA"/>
</dbReference>
<evidence type="ECO:0000313" key="2">
    <source>
        <dbReference type="EMBL" id="OAS84219.1"/>
    </source>
</evidence>
<protein>
    <recommendedName>
        <fullName evidence="1">N-acetyltransferase domain-containing protein</fullName>
    </recommendedName>
</protein>
<evidence type="ECO:0000259" key="1">
    <source>
        <dbReference type="PROSITE" id="PS51186"/>
    </source>
</evidence>
<dbReference type="PROSITE" id="PS51186">
    <property type="entry name" value="GNAT"/>
    <property type="match status" value="1"/>
</dbReference>
<reference evidence="3" key="1">
    <citation type="submission" date="2016-04" db="EMBL/GenBank/DDBJ databases">
        <authorList>
            <person name="Lyu Z."/>
            <person name="Lyu W."/>
        </authorList>
    </citation>
    <scope>NUCLEOTIDE SEQUENCE [LARGE SCALE GENOMIC DNA]</scope>
    <source>
        <strain evidence="3">C44</strain>
    </source>
</reference>
<sequence length="177" mass="20491">MNKEGFKLEIKAAEESQLDLLVSQFSPDNPMWQYNRYDVQKRGEGLYLIAWNDKIPIGHFLLRWSGPQDTFVTEKIDITYRAFLEAGLTKDKYRRMGVATAIVQEAERLSKEKRCTHIGLEVGIENSEAKRLYEKLGYKDLGFGEFPISWEYIDSNGNKGTETEIVIFMQKILKTVI</sequence>
<organism evidence="2 3">
    <name type="scientific">Metabacillus litoralis</name>
    <dbReference type="NCBI Taxonomy" id="152268"/>
    <lineage>
        <taxon>Bacteria</taxon>
        <taxon>Bacillati</taxon>
        <taxon>Bacillota</taxon>
        <taxon>Bacilli</taxon>
        <taxon>Bacillales</taxon>
        <taxon>Bacillaceae</taxon>
        <taxon>Metabacillus</taxon>
    </lineage>
</organism>